<dbReference type="GO" id="GO:0004181">
    <property type="term" value="F:metallocarboxypeptidase activity"/>
    <property type="evidence" value="ECO:0000318"/>
    <property type="project" value="GO_Central"/>
</dbReference>
<accession>A7RPY7</accession>
<dbReference type="EMBL" id="DS469527">
    <property type="protein sequence ID" value="EDO46467.1"/>
    <property type="molecule type" value="Genomic_DNA"/>
</dbReference>
<dbReference type="CDD" id="cd11308">
    <property type="entry name" value="Peptidase_M14NE-CP-C_like"/>
    <property type="match status" value="1"/>
</dbReference>
<dbReference type="GO" id="GO:0005615">
    <property type="term" value="C:extracellular space"/>
    <property type="evidence" value="ECO:0000318"/>
    <property type="project" value="GO_Central"/>
</dbReference>
<name>A7RPY7_NEMVE</name>
<dbReference type="SMART" id="SM00631">
    <property type="entry name" value="Zn_pept"/>
    <property type="match status" value="1"/>
</dbReference>
<keyword evidence="6" id="KW-0378">Hydrolase</keyword>
<evidence type="ECO:0000256" key="8">
    <source>
        <dbReference type="ARBA" id="ARBA00023180"/>
    </source>
</evidence>
<feature type="domain" description="Peptidase M14" evidence="10">
    <location>
        <begin position="1"/>
        <end position="292"/>
    </location>
</feature>
<comment type="cofactor">
    <cofactor evidence="1">
        <name>Zn(2+)</name>
        <dbReference type="ChEBI" id="CHEBI:29105"/>
    </cofactor>
</comment>
<dbReference type="OMA" id="RGHERMW"/>
<evidence type="ECO:0000256" key="1">
    <source>
        <dbReference type="ARBA" id="ARBA00001947"/>
    </source>
</evidence>
<evidence type="ECO:0000313" key="11">
    <source>
        <dbReference type="EMBL" id="EDO46467.1"/>
    </source>
</evidence>
<protein>
    <recommendedName>
        <fullName evidence="10">Peptidase M14 domain-containing protein</fullName>
    </recommendedName>
</protein>
<dbReference type="InterPro" id="IPR057246">
    <property type="entry name" value="CARBOXYPEPT_ZN_1"/>
</dbReference>
<keyword evidence="12" id="KW-1185">Reference proteome</keyword>
<dbReference type="GO" id="GO:0006518">
    <property type="term" value="P:peptide metabolic process"/>
    <property type="evidence" value="ECO:0000318"/>
    <property type="project" value="GO_Central"/>
</dbReference>
<keyword evidence="4" id="KW-0645">Protease</keyword>
<dbReference type="PROSITE" id="PS00132">
    <property type="entry name" value="CARBOXYPEPT_ZN_1"/>
    <property type="match status" value="1"/>
</dbReference>
<dbReference type="InParanoid" id="A7RPY7"/>
<dbReference type="SUPFAM" id="SSF53187">
    <property type="entry name" value="Zn-dependent exopeptidases"/>
    <property type="match status" value="1"/>
</dbReference>
<sequence length="435" mass="49019">MDAIIDSLAEKFPNITRVYTIGRSYQGKSLRVIEITKNPGKHIPGKPEFKYIANMHGNEVVGRELLLLLAEHLCEAYGKMPGITQLLDTTRIHLLPSMNPDGYERYVRKHEEDCTSVIGRFNANGVDLNRNFPDPYDNRENSLQPEVKAVMNWLKSEPFVLSANLHGGTLVANYPYDNIPPELKKSTVRVYYGSPDDDVFVKIAKAYSSQHPTMRKGDPKCPIHRNERFKDGITNGAAWYPISGGMQDYNYYHSNCFEITLELGCCKFPPTRYVKDYWYANRKALLSYIKLVHTTGIRGFVTEPDGSPVEGAKIVVDDRTKKVTSFQDGDYWRFLVPGTYMVRVKKRGYKNTAKTVTVDEGVSSVVNFTLVKRGESRSNVASITGRFRAAKAIMANKIQLSSQESDPLVLSSTAFRANLNFLNAVFICSLLIGLL</sequence>
<evidence type="ECO:0000256" key="2">
    <source>
        <dbReference type="ARBA" id="ARBA00005988"/>
    </source>
</evidence>
<keyword evidence="3" id="KW-0121">Carboxypeptidase</keyword>
<dbReference type="InterPro" id="IPR000834">
    <property type="entry name" value="Peptidase_M14"/>
</dbReference>
<dbReference type="Pfam" id="PF00246">
    <property type="entry name" value="Peptidase_M14"/>
    <property type="match status" value="1"/>
</dbReference>
<dbReference type="PRINTS" id="PR00765">
    <property type="entry name" value="CRBOXYPTASEA"/>
</dbReference>
<dbReference type="PANTHER" id="PTHR11532">
    <property type="entry name" value="PROTEASE M14 CARBOXYPEPTIDASE"/>
    <property type="match status" value="1"/>
</dbReference>
<feature type="active site" description="Proton donor/acceptor" evidence="9">
    <location>
        <position position="262"/>
    </location>
</feature>
<gene>
    <name evidence="11" type="ORF">NEMVEDRAFT_v1g161411</name>
</gene>
<evidence type="ECO:0000256" key="4">
    <source>
        <dbReference type="ARBA" id="ARBA00022670"/>
    </source>
</evidence>
<reference evidence="11 12" key="1">
    <citation type="journal article" date="2007" name="Science">
        <title>Sea anemone genome reveals ancestral eumetazoan gene repertoire and genomic organization.</title>
        <authorList>
            <person name="Putnam N.H."/>
            <person name="Srivastava M."/>
            <person name="Hellsten U."/>
            <person name="Dirks B."/>
            <person name="Chapman J."/>
            <person name="Salamov A."/>
            <person name="Terry A."/>
            <person name="Shapiro H."/>
            <person name="Lindquist E."/>
            <person name="Kapitonov V.V."/>
            <person name="Jurka J."/>
            <person name="Genikhovich G."/>
            <person name="Grigoriev I.V."/>
            <person name="Lucas S.M."/>
            <person name="Steele R.E."/>
            <person name="Finnerty J.R."/>
            <person name="Technau U."/>
            <person name="Martindale M.Q."/>
            <person name="Rokhsar D.S."/>
        </authorList>
    </citation>
    <scope>NUCLEOTIDE SEQUENCE [LARGE SCALE GENOMIC DNA]</scope>
    <source>
        <strain evidence="12">CH2 X CH6</strain>
    </source>
</reference>
<dbReference type="InterPro" id="IPR008969">
    <property type="entry name" value="CarboxyPept-like_regulatory"/>
</dbReference>
<dbReference type="AlphaFoldDB" id="A7RPY7"/>
<dbReference type="eggNOG" id="KOG2649">
    <property type="taxonomic scope" value="Eukaryota"/>
</dbReference>
<dbReference type="Proteomes" id="UP000001593">
    <property type="component" value="Unassembled WGS sequence"/>
</dbReference>
<dbReference type="Gene3D" id="3.40.630.10">
    <property type="entry name" value="Zn peptidases"/>
    <property type="match status" value="1"/>
</dbReference>
<dbReference type="CDD" id="cd03858">
    <property type="entry name" value="M14_CP_N-E_like"/>
    <property type="match status" value="1"/>
</dbReference>
<dbReference type="PROSITE" id="PS52035">
    <property type="entry name" value="PEPTIDASE_M14"/>
    <property type="match status" value="1"/>
</dbReference>
<keyword evidence="5" id="KW-0479">Metal-binding</keyword>
<dbReference type="InterPro" id="IPR050753">
    <property type="entry name" value="Peptidase_M14_domain"/>
</dbReference>
<keyword evidence="8" id="KW-0325">Glycoprotein</keyword>
<dbReference type="Gene3D" id="2.60.40.1120">
    <property type="entry name" value="Carboxypeptidase-like, regulatory domain"/>
    <property type="match status" value="1"/>
</dbReference>
<dbReference type="PROSITE" id="PS00133">
    <property type="entry name" value="CARBOXYPEPT_ZN_2"/>
    <property type="match status" value="1"/>
</dbReference>
<evidence type="ECO:0000256" key="6">
    <source>
        <dbReference type="ARBA" id="ARBA00022801"/>
    </source>
</evidence>
<comment type="similarity">
    <text evidence="2 9">Belongs to the peptidase M14 family.</text>
</comment>
<dbReference type="STRING" id="45351.A7RPY7"/>
<evidence type="ECO:0000313" key="12">
    <source>
        <dbReference type="Proteomes" id="UP000001593"/>
    </source>
</evidence>
<dbReference type="GO" id="GO:0008270">
    <property type="term" value="F:zinc ion binding"/>
    <property type="evidence" value="ECO:0007669"/>
    <property type="project" value="InterPro"/>
</dbReference>
<dbReference type="GO" id="GO:0016485">
    <property type="term" value="P:protein processing"/>
    <property type="evidence" value="ECO:0000318"/>
    <property type="project" value="GO_Central"/>
</dbReference>
<evidence type="ECO:0000259" key="10">
    <source>
        <dbReference type="PROSITE" id="PS52035"/>
    </source>
</evidence>
<dbReference type="InterPro" id="IPR057247">
    <property type="entry name" value="CARBOXYPEPT_ZN_2"/>
</dbReference>
<dbReference type="Pfam" id="PF13620">
    <property type="entry name" value="CarboxypepD_reg"/>
    <property type="match status" value="1"/>
</dbReference>
<proteinExistence type="inferred from homology"/>
<dbReference type="SUPFAM" id="SSF49464">
    <property type="entry name" value="Carboxypeptidase regulatory domain-like"/>
    <property type="match status" value="1"/>
</dbReference>
<evidence type="ECO:0000256" key="9">
    <source>
        <dbReference type="PROSITE-ProRule" id="PRU01379"/>
    </source>
</evidence>
<evidence type="ECO:0000256" key="3">
    <source>
        <dbReference type="ARBA" id="ARBA00022645"/>
    </source>
</evidence>
<dbReference type="PhylomeDB" id="A7RPY7"/>
<organism evidence="11 12">
    <name type="scientific">Nematostella vectensis</name>
    <name type="common">Starlet sea anemone</name>
    <dbReference type="NCBI Taxonomy" id="45351"/>
    <lineage>
        <taxon>Eukaryota</taxon>
        <taxon>Metazoa</taxon>
        <taxon>Cnidaria</taxon>
        <taxon>Anthozoa</taxon>
        <taxon>Hexacorallia</taxon>
        <taxon>Actiniaria</taxon>
        <taxon>Edwardsiidae</taxon>
        <taxon>Nematostella</taxon>
    </lineage>
</organism>
<keyword evidence="7" id="KW-0862">Zinc</keyword>
<dbReference type="PANTHER" id="PTHR11532:SF73">
    <property type="entry name" value="CARBOXYPEPTIDASE D"/>
    <property type="match status" value="1"/>
</dbReference>
<dbReference type="FunFam" id="3.40.630.10:FF:000020">
    <property type="entry name" value="Carboxypeptidase D"/>
    <property type="match status" value="1"/>
</dbReference>
<evidence type="ECO:0000256" key="7">
    <source>
        <dbReference type="ARBA" id="ARBA00022833"/>
    </source>
</evidence>
<dbReference type="HOGENOM" id="CLU_006722_1_3_1"/>
<evidence type="ECO:0000256" key="5">
    <source>
        <dbReference type="ARBA" id="ARBA00022723"/>
    </source>
</evidence>